<evidence type="ECO:0000256" key="1">
    <source>
        <dbReference type="SAM" id="MobiDB-lite"/>
    </source>
</evidence>
<proteinExistence type="predicted"/>
<protein>
    <submittedName>
        <fullName evidence="2">Uncharacterized protein</fullName>
    </submittedName>
</protein>
<feature type="region of interest" description="Disordered" evidence="1">
    <location>
        <begin position="125"/>
        <end position="153"/>
    </location>
</feature>
<keyword evidence="3" id="KW-1185">Reference proteome</keyword>
<dbReference type="AlphaFoldDB" id="A0A2I2KYS8"/>
<evidence type="ECO:0000313" key="2">
    <source>
        <dbReference type="EMBL" id="SNQ50821.1"/>
    </source>
</evidence>
<sequence>MIEVLTALVQVSPSDCGRSTKPCGLKRFRCRRPLGVMWVATTLSDGRLLRAISLRPCEQPHRVTRCPSDRFVYVATASVEEALARFCLDLPRQRRILRAPASVDRLARLAQDLAALRRGEPPGEILTRWGYSSPAGEEDPDPSRTSLPPPVDAGHRRVTGLYVCPRGACARVAYREAGAALPNCDIHERSLRFVADR</sequence>
<dbReference type="EMBL" id="FZMO01000490">
    <property type="protein sequence ID" value="SNQ50821.1"/>
    <property type="molecule type" value="Genomic_DNA"/>
</dbReference>
<reference evidence="2 3" key="1">
    <citation type="submission" date="2017-06" db="EMBL/GenBank/DDBJ databases">
        <authorList>
            <person name="Kim H.J."/>
            <person name="Triplett B.A."/>
        </authorList>
    </citation>
    <scope>NUCLEOTIDE SEQUENCE [LARGE SCALE GENOMIC DNA]</scope>
    <source>
        <strain evidence="2">FRACA_ARgP5</strain>
    </source>
</reference>
<organism evidence="2 3">
    <name type="scientific">Frankia canadensis</name>
    <dbReference type="NCBI Taxonomy" id="1836972"/>
    <lineage>
        <taxon>Bacteria</taxon>
        <taxon>Bacillati</taxon>
        <taxon>Actinomycetota</taxon>
        <taxon>Actinomycetes</taxon>
        <taxon>Frankiales</taxon>
        <taxon>Frankiaceae</taxon>
        <taxon>Frankia</taxon>
    </lineage>
</organism>
<gene>
    <name evidence="2" type="ORF">FRACA_540007</name>
</gene>
<accession>A0A2I2KYS8</accession>
<dbReference type="Proteomes" id="UP000234331">
    <property type="component" value="Unassembled WGS sequence"/>
</dbReference>
<evidence type="ECO:0000313" key="3">
    <source>
        <dbReference type="Proteomes" id="UP000234331"/>
    </source>
</evidence>
<name>A0A2I2KYS8_9ACTN</name>